<dbReference type="EMBL" id="CP104003">
    <property type="protein sequence ID" value="UWM56222.1"/>
    <property type="molecule type" value="Genomic_DNA"/>
</dbReference>
<dbReference type="GeneID" id="74942353"/>
<dbReference type="Proteomes" id="UP001057580">
    <property type="component" value="Chromosome"/>
</dbReference>
<evidence type="ECO:0000313" key="3">
    <source>
        <dbReference type="Proteomes" id="UP001057580"/>
    </source>
</evidence>
<keyword evidence="1" id="KW-0175">Coiled coil</keyword>
<dbReference type="KEGG" id="ssai:N0B31_07985"/>
<keyword evidence="3" id="KW-1185">Reference proteome</keyword>
<evidence type="ECO:0000256" key="1">
    <source>
        <dbReference type="SAM" id="Coils"/>
    </source>
</evidence>
<feature type="coiled-coil region" evidence="1">
    <location>
        <begin position="62"/>
        <end position="89"/>
    </location>
</feature>
<dbReference type="AlphaFoldDB" id="A0A9E7UCG6"/>
<evidence type="ECO:0000313" key="2">
    <source>
        <dbReference type="EMBL" id="UWM56222.1"/>
    </source>
</evidence>
<accession>A0A9E7UCG6</accession>
<sequence length="91" mass="10503">MSEVPRTRTNMVSDEELKQHIRTAERQHEQSTPVAGRLDEMESTARHVHNELARRIEAVDDASADRDELAAIREELARLDRRLESIEAQLD</sequence>
<organism evidence="2 3">
    <name type="scientific">Salinirubellus salinus</name>
    <dbReference type="NCBI Taxonomy" id="1364945"/>
    <lineage>
        <taxon>Archaea</taxon>
        <taxon>Methanobacteriati</taxon>
        <taxon>Methanobacteriota</taxon>
        <taxon>Stenosarchaea group</taxon>
        <taxon>Halobacteria</taxon>
        <taxon>Halobacteriales</taxon>
        <taxon>Natronomonadaceae</taxon>
        <taxon>Salinirubellus</taxon>
    </lineage>
</organism>
<proteinExistence type="predicted"/>
<reference evidence="2" key="1">
    <citation type="submission" date="2022-09" db="EMBL/GenBank/DDBJ databases">
        <title>Diverse halophilic archaea isolated from saline environments.</title>
        <authorList>
            <person name="Cui H.-L."/>
        </authorList>
    </citation>
    <scope>NUCLEOTIDE SEQUENCE</scope>
    <source>
        <strain evidence="2">ZS-35-S2</strain>
    </source>
</reference>
<dbReference type="RefSeq" id="WP_260643336.1">
    <property type="nucleotide sequence ID" value="NZ_CP104003.1"/>
</dbReference>
<gene>
    <name evidence="2" type="ORF">N0B31_07985</name>
</gene>
<name>A0A9E7UCG6_9EURY</name>
<protein>
    <submittedName>
        <fullName evidence="2">Uncharacterized protein</fullName>
    </submittedName>
</protein>